<dbReference type="Proteomes" id="UP000636479">
    <property type="component" value="Unassembled WGS sequence"/>
</dbReference>
<reference evidence="1" key="1">
    <citation type="submission" date="2020-05" db="EMBL/GenBank/DDBJ databases">
        <title>Mycena genomes resolve the evolution of fungal bioluminescence.</title>
        <authorList>
            <person name="Tsai I.J."/>
        </authorList>
    </citation>
    <scope>NUCLEOTIDE SEQUENCE</scope>
    <source>
        <strain evidence="1">171206Taipei</strain>
    </source>
</reference>
<dbReference type="AlphaFoldDB" id="A0A8H6WBD0"/>
<dbReference type="EMBL" id="JACAZF010000002">
    <property type="protein sequence ID" value="KAF7311687.1"/>
    <property type="molecule type" value="Genomic_DNA"/>
</dbReference>
<proteinExistence type="predicted"/>
<dbReference type="OrthoDB" id="3145912at2759"/>
<protein>
    <submittedName>
        <fullName evidence="1">Uncharacterized protein</fullName>
    </submittedName>
</protein>
<name>A0A8H6WBD0_9AGAR</name>
<sequence length="301" mass="34357">MSTGSQTFPPELEREIFDTAAILHQPTIPKLLRVAHRVYTWLVPVLYRQMNLQYDRQLQGFLGVAQTCPALLQHVREIVLPTGYPPETTAKVFDGLRFCHKLGGLAMLHSHLIREVVANGLALPPRLSTHLEDLFQQDTAEHGAPPQIQVGTHHLETLLAFRFVTHLDWFDDLTAYKSDDDEEHARQFIIQLPALTHLAVVPFSAENYVDDLAARLPRLHVLVIVWSLSGYLRRRSNDPVFRIAFRDSRVVCSVYDKWYEGMTNGYLPTFWDLAEELVEGKANGTVSETEFWARPREGHIG</sequence>
<keyword evidence="2" id="KW-1185">Reference proteome</keyword>
<accession>A0A8H6WBD0</accession>
<comment type="caution">
    <text evidence="1">The sequence shown here is derived from an EMBL/GenBank/DDBJ whole genome shotgun (WGS) entry which is preliminary data.</text>
</comment>
<dbReference type="GeneID" id="59341216"/>
<evidence type="ECO:0000313" key="1">
    <source>
        <dbReference type="EMBL" id="KAF7311687.1"/>
    </source>
</evidence>
<organism evidence="1 2">
    <name type="scientific">Mycena indigotica</name>
    <dbReference type="NCBI Taxonomy" id="2126181"/>
    <lineage>
        <taxon>Eukaryota</taxon>
        <taxon>Fungi</taxon>
        <taxon>Dikarya</taxon>
        <taxon>Basidiomycota</taxon>
        <taxon>Agaricomycotina</taxon>
        <taxon>Agaricomycetes</taxon>
        <taxon>Agaricomycetidae</taxon>
        <taxon>Agaricales</taxon>
        <taxon>Marasmiineae</taxon>
        <taxon>Mycenaceae</taxon>
        <taxon>Mycena</taxon>
    </lineage>
</organism>
<evidence type="ECO:0000313" key="2">
    <source>
        <dbReference type="Proteomes" id="UP000636479"/>
    </source>
</evidence>
<gene>
    <name evidence="1" type="ORF">MIND_00178500</name>
</gene>
<dbReference type="RefSeq" id="XP_037223795.1">
    <property type="nucleotide sequence ID" value="XM_037358700.1"/>
</dbReference>